<dbReference type="AlphaFoldDB" id="A0A2A5S5U8"/>
<dbReference type="Gene3D" id="3.30.379.10">
    <property type="entry name" value="Chitobiase/beta-hexosaminidase domain 2-like"/>
    <property type="match status" value="1"/>
</dbReference>
<accession>A0A2A5S5U8</accession>
<evidence type="ECO:0000256" key="1">
    <source>
        <dbReference type="ARBA" id="ARBA00022801"/>
    </source>
</evidence>
<dbReference type="EMBL" id="JXJW01000001">
    <property type="protein sequence ID" value="PCS08887.1"/>
    <property type="molecule type" value="Genomic_DNA"/>
</dbReference>
<dbReference type="Pfam" id="PF07477">
    <property type="entry name" value="Glyco_hydro_67C"/>
    <property type="match status" value="1"/>
</dbReference>
<dbReference type="InterPro" id="IPR017853">
    <property type="entry name" value="GH"/>
</dbReference>
<sequence length="653" mass="74476">MSNKDSCWLTKKITDDRYQGYYLNDTSKIATTIADEFSDLYTNMHKKSNQEDADIVFDLVTDARLGQEGFKVVLENHVITILANHSKGLLYGFYHIYTVLAQGADVVSLMSIPDQSIRMINHWDNMDGSIERGYAGDSIFYKANTFRRDFELIRQYARLLASVGINAVSINNVNVHQVETRLILEENLPDVKEISDIFSHYGIKTYLSVNFASPKLVGGLATSDPLADDVNRFWTKIAKTIYRAIPDFGGFVVKADSEGEPGPFTYGRGHDDGANMFARALSPYGGHVIWRCFVYDCKQDWRDRSIDRARAAYDHFIGLDGKFDDNVTLQIKLGPIDFQTREPVTPLFGALKKTNHMIEFQITQEYTGHQKHIYYLAPVWKEALDFDTQMTDGKSLVKTTLKEHSVIPSLSGIAAVGSVGMDNNWTHHKLMQINLFAYGRLCWDNGLTSQEIADEWLKLTFYLSAQAKAKLLDVLLTSRETYEFYTAPLGIGFMVKPQLHYGPDVDGYEYDRWGTYHFADRNGIGVNRTSIDGTGYTAQYGAALEAQYNDSATCPDNLVLFFHHLPYTHRLQESGKTLIQHIYDTHFEGVEQVEHYIAVWEALEDELDVVSFENVKLLLAEQYRVAKDWRDQVNTYFWRKSGIADAHSRQIYD</sequence>
<feature type="domain" description="Glycosyl hydrolase family 67 catalytic" evidence="3">
    <location>
        <begin position="105"/>
        <end position="425"/>
    </location>
</feature>
<dbReference type="GO" id="GO:0046559">
    <property type="term" value="F:alpha-glucuronidase activity"/>
    <property type="evidence" value="ECO:0007669"/>
    <property type="project" value="InterPro"/>
</dbReference>
<protein>
    <submittedName>
        <fullName evidence="4">Alpha-glucuronidase</fullName>
    </submittedName>
</protein>
<evidence type="ECO:0000313" key="4">
    <source>
        <dbReference type="EMBL" id="PCS08887.1"/>
    </source>
</evidence>
<comment type="caution">
    <text evidence="4">The sequence shown here is derived from an EMBL/GenBank/DDBJ whole genome shotgun (WGS) entry which is preliminary data.</text>
</comment>
<evidence type="ECO:0000259" key="2">
    <source>
        <dbReference type="Pfam" id="PF07477"/>
    </source>
</evidence>
<dbReference type="PANTHER" id="PTHR39207:SF1">
    <property type="entry name" value="ALPHA-GLUCURONIDASE A"/>
    <property type="match status" value="1"/>
</dbReference>
<dbReference type="GO" id="GO:0033939">
    <property type="term" value="F:xylan alpha-1,2-glucuronosidase activity"/>
    <property type="evidence" value="ECO:0007669"/>
    <property type="project" value="TreeGrafter"/>
</dbReference>
<proteinExistence type="predicted"/>
<keyword evidence="1" id="KW-0378">Hydrolase</keyword>
<evidence type="ECO:0000313" key="5">
    <source>
        <dbReference type="Proteomes" id="UP000218282"/>
    </source>
</evidence>
<dbReference type="RefSeq" id="WP_096813547.1">
    <property type="nucleotide sequence ID" value="NZ_JXJW01000001.1"/>
</dbReference>
<dbReference type="InterPro" id="IPR011099">
    <property type="entry name" value="Glyco_hydro_67_C"/>
</dbReference>
<dbReference type="PANTHER" id="PTHR39207">
    <property type="entry name" value="ALPHA-GLUCURONIDASE A"/>
    <property type="match status" value="1"/>
</dbReference>
<dbReference type="InterPro" id="IPR011100">
    <property type="entry name" value="Glyco_hydro_67_cat"/>
</dbReference>
<dbReference type="GO" id="GO:0005576">
    <property type="term" value="C:extracellular region"/>
    <property type="evidence" value="ECO:0007669"/>
    <property type="project" value="InterPro"/>
</dbReference>
<dbReference type="SUPFAM" id="SSF55545">
    <property type="entry name" value="beta-N-acetylhexosaminidase-like domain"/>
    <property type="match status" value="1"/>
</dbReference>
<name>A0A2A5S5U8_9LACT</name>
<gene>
    <name evidence="4" type="ORF">RU86_GL000123</name>
</gene>
<dbReference type="Pfam" id="PF07488">
    <property type="entry name" value="Glyco_hydro_67M"/>
    <property type="match status" value="1"/>
</dbReference>
<feature type="domain" description="Glycosyl hydrolase family 67 C-terminal" evidence="2">
    <location>
        <begin position="427"/>
        <end position="649"/>
    </location>
</feature>
<dbReference type="GO" id="GO:0045493">
    <property type="term" value="P:xylan catabolic process"/>
    <property type="evidence" value="ECO:0007669"/>
    <property type="project" value="InterPro"/>
</dbReference>
<dbReference type="Gene3D" id="3.20.20.80">
    <property type="entry name" value="Glycosidases"/>
    <property type="match status" value="1"/>
</dbReference>
<reference evidence="4 5" key="1">
    <citation type="submission" date="2014-12" db="EMBL/GenBank/DDBJ databases">
        <title>Draft genome sequences of 10 type strains of Lactococcus.</title>
        <authorList>
            <person name="Sun Z."/>
            <person name="Zhong Z."/>
            <person name="Liu W."/>
            <person name="Zhang W."/>
            <person name="Zhang H."/>
        </authorList>
    </citation>
    <scope>NUCLEOTIDE SEQUENCE [LARGE SCALE GENOMIC DNA]</scope>
    <source>
        <strain evidence="4 5">DSM 6634</strain>
    </source>
</reference>
<evidence type="ECO:0000259" key="3">
    <source>
        <dbReference type="Pfam" id="PF07488"/>
    </source>
</evidence>
<dbReference type="InterPro" id="IPR037054">
    <property type="entry name" value="A-glucoronidase_C_sf"/>
</dbReference>
<organism evidence="4 5">
    <name type="scientific">Pseudolactococcus piscium</name>
    <dbReference type="NCBI Taxonomy" id="1364"/>
    <lineage>
        <taxon>Bacteria</taxon>
        <taxon>Bacillati</taxon>
        <taxon>Bacillota</taxon>
        <taxon>Bacilli</taxon>
        <taxon>Lactobacillales</taxon>
        <taxon>Streptococcaceae</taxon>
        <taxon>Pseudolactococcus</taxon>
    </lineage>
</organism>
<dbReference type="Gene3D" id="3.90.1330.10">
    <property type="entry name" value="Alpha-glucuronidase, C-terminal domain"/>
    <property type="match status" value="1"/>
</dbReference>
<keyword evidence="5" id="KW-1185">Reference proteome</keyword>
<dbReference type="InterPro" id="IPR029018">
    <property type="entry name" value="Hex-like_dom2"/>
</dbReference>
<dbReference type="Proteomes" id="UP000218282">
    <property type="component" value="Unassembled WGS sequence"/>
</dbReference>
<dbReference type="SUPFAM" id="SSF51445">
    <property type="entry name" value="(Trans)glycosidases"/>
    <property type="match status" value="1"/>
</dbReference>